<keyword evidence="2" id="KW-0472">Membrane</keyword>
<dbReference type="Proteomes" id="UP001152320">
    <property type="component" value="Chromosome 15"/>
</dbReference>
<comment type="caution">
    <text evidence="3">The sequence shown here is derived from an EMBL/GenBank/DDBJ whole genome shotgun (WGS) entry which is preliminary data.</text>
</comment>
<evidence type="ECO:0000256" key="1">
    <source>
        <dbReference type="SAM" id="MobiDB-lite"/>
    </source>
</evidence>
<evidence type="ECO:0000313" key="4">
    <source>
        <dbReference type="Proteomes" id="UP001152320"/>
    </source>
</evidence>
<dbReference type="AlphaFoldDB" id="A0A9Q1H005"/>
<evidence type="ECO:0000256" key="2">
    <source>
        <dbReference type="SAM" id="Phobius"/>
    </source>
</evidence>
<feature type="compositionally biased region" description="Basic and acidic residues" evidence="1">
    <location>
        <begin position="14"/>
        <end position="26"/>
    </location>
</feature>
<keyword evidence="4" id="KW-1185">Reference proteome</keyword>
<accession>A0A9Q1H005</accession>
<protein>
    <submittedName>
        <fullName evidence="3">Uncharacterized protein</fullName>
    </submittedName>
</protein>
<gene>
    <name evidence="3" type="ORF">HOLleu_30729</name>
</gene>
<dbReference type="EMBL" id="JAIZAY010000015">
    <property type="protein sequence ID" value="KAJ8028483.1"/>
    <property type="molecule type" value="Genomic_DNA"/>
</dbReference>
<feature type="transmembrane region" description="Helical" evidence="2">
    <location>
        <begin position="122"/>
        <end position="148"/>
    </location>
</feature>
<name>A0A9Q1H005_HOLLE</name>
<keyword evidence="2" id="KW-0812">Transmembrane</keyword>
<feature type="transmembrane region" description="Helical" evidence="2">
    <location>
        <begin position="78"/>
        <end position="102"/>
    </location>
</feature>
<organism evidence="3 4">
    <name type="scientific">Holothuria leucospilota</name>
    <name type="common">Black long sea cucumber</name>
    <name type="synonym">Mertensiothuria leucospilota</name>
    <dbReference type="NCBI Taxonomy" id="206669"/>
    <lineage>
        <taxon>Eukaryota</taxon>
        <taxon>Metazoa</taxon>
        <taxon>Echinodermata</taxon>
        <taxon>Eleutherozoa</taxon>
        <taxon>Echinozoa</taxon>
        <taxon>Holothuroidea</taxon>
        <taxon>Aspidochirotacea</taxon>
        <taxon>Aspidochirotida</taxon>
        <taxon>Holothuriidae</taxon>
        <taxon>Holothuria</taxon>
    </lineage>
</organism>
<evidence type="ECO:0000313" key="3">
    <source>
        <dbReference type="EMBL" id="KAJ8028483.1"/>
    </source>
</evidence>
<keyword evidence="2" id="KW-1133">Transmembrane helix</keyword>
<proteinExistence type="predicted"/>
<feature type="region of interest" description="Disordered" evidence="1">
    <location>
        <begin position="11"/>
        <end position="39"/>
    </location>
</feature>
<reference evidence="3" key="1">
    <citation type="submission" date="2021-10" db="EMBL/GenBank/DDBJ databases">
        <title>Tropical sea cucumber genome reveals ecological adaptation and Cuvierian tubules defense mechanism.</title>
        <authorList>
            <person name="Chen T."/>
        </authorList>
    </citation>
    <scope>NUCLEOTIDE SEQUENCE</scope>
    <source>
        <strain evidence="3">Nanhai2018</strain>
        <tissue evidence="3">Muscle</tissue>
    </source>
</reference>
<sequence length="151" mass="16738">MDEDSTIVLNDYVNKNKTDRSQKSQEPEPAQGHYSKVPSQESVNVISDLTETSETRFVLTEINETLTRDTRKKAIASIILSSLASLFCYPLFCTVPSIAFAISALKKNDIEPSEAKTHSFHSLILTGIAWASIGILIFVIIVAHSIFFSPF</sequence>